<feature type="transmembrane region" description="Helical" evidence="1">
    <location>
        <begin position="43"/>
        <end position="63"/>
    </location>
</feature>
<keyword evidence="1" id="KW-0812">Transmembrane</keyword>
<dbReference type="AlphaFoldDB" id="A0A1H9RNF7"/>
<keyword evidence="1" id="KW-0472">Membrane</keyword>
<dbReference type="STRING" id="155974.SAMN04487818_1058"/>
<accession>A0A1H9RNF7</accession>
<gene>
    <name evidence="2" type="ORF">SAMN04487818_1058</name>
</gene>
<dbReference type="EMBL" id="FOGI01000005">
    <property type="protein sequence ID" value="SER74234.1"/>
    <property type="molecule type" value="Genomic_DNA"/>
</dbReference>
<name>A0A1H9RNF7_9PSEU</name>
<evidence type="ECO:0000256" key="1">
    <source>
        <dbReference type="SAM" id="Phobius"/>
    </source>
</evidence>
<sequence>MTDPDEGPVLYAEPGSTWWPVLWGPLFSAAGAGVEAISGPVHWFAWVTVGLVLFAMAAGWVSARRKICRVVLTPAALHQGRESLPVARITSSTDVGTPVGARPLGGGWTVPKKTTEVPLELDDGSVVLAWAADPAALAAALATLVKGPPE</sequence>
<evidence type="ECO:0000313" key="2">
    <source>
        <dbReference type="EMBL" id="SER74234.1"/>
    </source>
</evidence>
<dbReference type="Proteomes" id="UP000199051">
    <property type="component" value="Unassembled WGS sequence"/>
</dbReference>
<proteinExistence type="predicted"/>
<organism evidence="2 3">
    <name type="scientific">Actinokineospora terrae</name>
    <dbReference type="NCBI Taxonomy" id="155974"/>
    <lineage>
        <taxon>Bacteria</taxon>
        <taxon>Bacillati</taxon>
        <taxon>Actinomycetota</taxon>
        <taxon>Actinomycetes</taxon>
        <taxon>Pseudonocardiales</taxon>
        <taxon>Pseudonocardiaceae</taxon>
        <taxon>Actinokineospora</taxon>
    </lineage>
</organism>
<reference evidence="3" key="1">
    <citation type="submission" date="2016-10" db="EMBL/GenBank/DDBJ databases">
        <authorList>
            <person name="Varghese N."/>
            <person name="Submissions S."/>
        </authorList>
    </citation>
    <scope>NUCLEOTIDE SEQUENCE [LARGE SCALE GENOMIC DNA]</scope>
    <source>
        <strain evidence="3">DSM 44260</strain>
    </source>
</reference>
<protein>
    <recommendedName>
        <fullName evidence="4">DUF3093 domain-containing protein</fullName>
    </recommendedName>
</protein>
<keyword evidence="3" id="KW-1185">Reference proteome</keyword>
<keyword evidence="1" id="KW-1133">Transmembrane helix</keyword>
<dbReference type="RefSeq" id="WP_092777423.1">
    <property type="nucleotide sequence ID" value="NZ_FOGI01000005.1"/>
</dbReference>
<evidence type="ECO:0000313" key="3">
    <source>
        <dbReference type="Proteomes" id="UP000199051"/>
    </source>
</evidence>
<evidence type="ECO:0008006" key="4">
    <source>
        <dbReference type="Google" id="ProtNLM"/>
    </source>
</evidence>